<gene>
    <name evidence="3" type="ORF">IEO21_04077</name>
</gene>
<reference evidence="3" key="2">
    <citation type="journal article" name="Front. Microbiol.">
        <title>Degradative Capacity of Two Strains of Rhodonia placenta: From Phenotype to Genotype.</title>
        <authorList>
            <person name="Kolle M."/>
            <person name="Horta M.A.C."/>
            <person name="Nowrousian M."/>
            <person name="Ohm R.A."/>
            <person name="Benz J.P."/>
            <person name="Pilgard A."/>
        </authorList>
    </citation>
    <scope>NUCLEOTIDE SEQUENCE</scope>
    <source>
        <strain evidence="3">FPRL280</strain>
    </source>
</reference>
<organism evidence="3 4">
    <name type="scientific">Rhodonia placenta</name>
    <dbReference type="NCBI Taxonomy" id="104341"/>
    <lineage>
        <taxon>Eukaryota</taxon>
        <taxon>Fungi</taxon>
        <taxon>Dikarya</taxon>
        <taxon>Basidiomycota</taxon>
        <taxon>Agaricomycotina</taxon>
        <taxon>Agaricomycetes</taxon>
        <taxon>Polyporales</taxon>
        <taxon>Adustoporiaceae</taxon>
        <taxon>Rhodonia</taxon>
    </lineage>
</organism>
<sequence>MQNLKLQYESELRAARAQIADAEMARTQLQCDLSCTQLELQTKDVHLEFEKERCEAQLAHIAELEAGYMHQHDEAEARVRQLDEVAAEAIRMHDEADTRALEAEALRTELTRVEAGINDREAELRRALAAREAEAAQAEARERKLEARVGEMNAEIERLNKDAESARGEARMLADQLQLQLQSQDAQKHVDMDTSEATEEPDQRSDAMMENLSRYYDLSSPWAPEEQPGSIYVERSTDDIIELCEVNDSIQSPTEAEETGAGETEAEQSVVAVSTRTYISALELIIAQESEDQPHETSRKAEQDDEDDPDIPLKLLRRSRRAKRTVESEVDANIWQQSTPEDFTPPGNTISQGTRPSIRDDAAIAHQKAPTYTDDDDHCSTAPTTDAKQGILVDGTNGKKLSKRAKKHKRHNWLFVDVPPLDGPRDVTPTTDGVSEAPPQKKHRRKLTLKFDGQAVVRT</sequence>
<feature type="region of interest" description="Disordered" evidence="2">
    <location>
        <begin position="287"/>
        <end position="459"/>
    </location>
</feature>
<evidence type="ECO:0000313" key="3">
    <source>
        <dbReference type="EMBL" id="KAF9816472.1"/>
    </source>
</evidence>
<proteinExistence type="predicted"/>
<evidence type="ECO:0000256" key="2">
    <source>
        <dbReference type="SAM" id="MobiDB-lite"/>
    </source>
</evidence>
<feature type="compositionally biased region" description="Polar residues" evidence="2">
    <location>
        <begin position="334"/>
        <end position="355"/>
    </location>
</feature>
<feature type="compositionally biased region" description="Acidic residues" evidence="2">
    <location>
        <begin position="255"/>
        <end position="266"/>
    </location>
</feature>
<feature type="region of interest" description="Disordered" evidence="2">
    <location>
        <begin position="246"/>
        <end position="270"/>
    </location>
</feature>
<dbReference type="AlphaFoldDB" id="A0A8H7U2W2"/>
<feature type="coiled-coil region" evidence="1">
    <location>
        <begin position="5"/>
        <end position="32"/>
    </location>
</feature>
<dbReference type="Proteomes" id="UP000639403">
    <property type="component" value="Unassembled WGS sequence"/>
</dbReference>
<comment type="caution">
    <text evidence="3">The sequence shown here is derived from an EMBL/GenBank/DDBJ whole genome shotgun (WGS) entry which is preliminary data.</text>
</comment>
<feature type="coiled-coil region" evidence="1">
    <location>
        <begin position="121"/>
        <end position="176"/>
    </location>
</feature>
<reference evidence="3" key="1">
    <citation type="submission" date="2020-11" db="EMBL/GenBank/DDBJ databases">
        <authorList>
            <person name="Koelle M."/>
            <person name="Horta M.A.C."/>
            <person name="Nowrousian M."/>
            <person name="Ohm R.A."/>
            <person name="Benz P."/>
            <person name="Pilgard A."/>
        </authorList>
    </citation>
    <scope>NUCLEOTIDE SEQUENCE</scope>
    <source>
        <strain evidence="3">FPRL280</strain>
    </source>
</reference>
<dbReference type="EMBL" id="JADOXO010000057">
    <property type="protein sequence ID" value="KAF9816472.1"/>
    <property type="molecule type" value="Genomic_DNA"/>
</dbReference>
<name>A0A8H7U2W2_9APHY</name>
<feature type="compositionally biased region" description="Basic residues" evidence="2">
    <location>
        <begin position="400"/>
        <end position="412"/>
    </location>
</feature>
<evidence type="ECO:0000313" key="4">
    <source>
        <dbReference type="Proteomes" id="UP000639403"/>
    </source>
</evidence>
<feature type="compositionally biased region" description="Basic and acidic residues" evidence="2">
    <location>
        <begin position="292"/>
        <end position="302"/>
    </location>
</feature>
<protein>
    <submittedName>
        <fullName evidence="3">Uncharacterized protein</fullName>
    </submittedName>
</protein>
<keyword evidence="1" id="KW-0175">Coiled coil</keyword>
<accession>A0A8H7U2W2</accession>
<evidence type="ECO:0000256" key="1">
    <source>
        <dbReference type="SAM" id="Coils"/>
    </source>
</evidence>
<feature type="region of interest" description="Disordered" evidence="2">
    <location>
        <begin position="182"/>
        <end position="205"/>
    </location>
</feature>